<dbReference type="Pfam" id="PF04055">
    <property type="entry name" value="Radical_SAM"/>
    <property type="match status" value="1"/>
</dbReference>
<dbReference type="Gene3D" id="3.20.20.70">
    <property type="entry name" value="Aldolase class I"/>
    <property type="match status" value="1"/>
</dbReference>
<dbReference type="SUPFAM" id="SSF102114">
    <property type="entry name" value="Radical SAM enzymes"/>
    <property type="match status" value="1"/>
</dbReference>
<feature type="domain" description="Radical SAM core" evidence="9">
    <location>
        <begin position="5"/>
        <end position="233"/>
    </location>
</feature>
<dbReference type="InterPro" id="IPR007197">
    <property type="entry name" value="rSAM"/>
</dbReference>
<evidence type="ECO:0000256" key="6">
    <source>
        <dbReference type="ARBA" id="ARBA00023014"/>
    </source>
</evidence>
<evidence type="ECO:0000256" key="1">
    <source>
        <dbReference type="ARBA" id="ARBA00001966"/>
    </source>
</evidence>
<accession>A0A0W0YSM5</accession>
<keyword evidence="6" id="KW-0411">Iron-sulfur</keyword>
<dbReference type="OrthoDB" id="9792276at2"/>
<dbReference type="PATRIC" id="fig|45074.5.peg.2288"/>
<dbReference type="GO" id="GO:0003824">
    <property type="term" value="F:catalytic activity"/>
    <property type="evidence" value="ECO:0007669"/>
    <property type="project" value="InterPro"/>
</dbReference>
<dbReference type="CDD" id="cd01335">
    <property type="entry name" value="Radical_SAM"/>
    <property type="match status" value="1"/>
</dbReference>
<reference evidence="10 11" key="1">
    <citation type="submission" date="2015-11" db="EMBL/GenBank/DDBJ databases">
        <title>Genomic analysis of 38 Legionella species identifies large and diverse effector repertoires.</title>
        <authorList>
            <person name="Burstein D."/>
            <person name="Amaro F."/>
            <person name="Zusman T."/>
            <person name="Lifshitz Z."/>
            <person name="Cohen O."/>
            <person name="Gilbert J.A."/>
            <person name="Pupko T."/>
            <person name="Shuman H.A."/>
            <person name="Segal G."/>
        </authorList>
    </citation>
    <scope>NUCLEOTIDE SEQUENCE [LARGE SCALE GENOMIC DNA]</scope>
    <source>
        <strain evidence="10 11">SC-63-C7</strain>
    </source>
</reference>
<dbReference type="PANTHER" id="PTHR21339:SF0">
    <property type="entry name" value="S-ADENOSYLMETHIONINE-DEPENDENT NUCLEOTIDE DEHYDRATASE RSAD2"/>
    <property type="match status" value="1"/>
</dbReference>
<dbReference type="PANTHER" id="PTHR21339">
    <property type="entry name" value="RADICAL S-ADENOSYL METHIONINE DOMAIN-CONTAINING PROTEIN 2"/>
    <property type="match status" value="1"/>
</dbReference>
<keyword evidence="7" id="KW-0051">Antiviral defense</keyword>
<evidence type="ECO:0000256" key="3">
    <source>
        <dbReference type="ARBA" id="ARBA00022691"/>
    </source>
</evidence>
<name>A0A0W0YSM5_9GAMM</name>
<dbReference type="RefSeq" id="WP_058514401.1">
    <property type="nucleotide sequence ID" value="NZ_CAAAIH010000058.1"/>
</dbReference>
<keyword evidence="5" id="KW-0408">Iron</keyword>
<evidence type="ECO:0000256" key="8">
    <source>
        <dbReference type="ARBA" id="ARBA00039667"/>
    </source>
</evidence>
<dbReference type="GO" id="GO:0051539">
    <property type="term" value="F:4 iron, 4 sulfur cluster binding"/>
    <property type="evidence" value="ECO:0007669"/>
    <property type="project" value="UniProtKB-KW"/>
</dbReference>
<dbReference type="SMART" id="SM00729">
    <property type="entry name" value="Elp3"/>
    <property type="match status" value="1"/>
</dbReference>
<comment type="caution">
    <text evidence="10">The sequence shown here is derived from an EMBL/GenBank/DDBJ whole genome shotgun (WGS) entry which is preliminary data.</text>
</comment>
<keyword evidence="3" id="KW-0949">S-adenosyl-L-methionine</keyword>
<keyword evidence="4" id="KW-0479">Metal-binding</keyword>
<evidence type="ECO:0000313" key="10">
    <source>
        <dbReference type="EMBL" id="KTD59884.1"/>
    </source>
</evidence>
<dbReference type="SFLD" id="SFLDG01067">
    <property type="entry name" value="SPASM/twitch_domain_containing"/>
    <property type="match status" value="1"/>
</dbReference>
<dbReference type="AlphaFoldDB" id="A0A0W0YSM5"/>
<dbReference type="PROSITE" id="PS51918">
    <property type="entry name" value="RADICAL_SAM"/>
    <property type="match status" value="1"/>
</dbReference>
<dbReference type="InterPro" id="IPR051196">
    <property type="entry name" value="RSAD2/Viperin_antiviral"/>
</dbReference>
<dbReference type="SFLD" id="SFLDS00029">
    <property type="entry name" value="Radical_SAM"/>
    <property type="match status" value="1"/>
</dbReference>
<dbReference type="InterPro" id="IPR006638">
    <property type="entry name" value="Elp3/MiaA/NifB-like_rSAM"/>
</dbReference>
<organism evidence="10 11">
    <name type="scientific">Legionella santicrucis</name>
    <dbReference type="NCBI Taxonomy" id="45074"/>
    <lineage>
        <taxon>Bacteria</taxon>
        <taxon>Pseudomonadati</taxon>
        <taxon>Pseudomonadota</taxon>
        <taxon>Gammaproteobacteria</taxon>
        <taxon>Legionellales</taxon>
        <taxon>Legionellaceae</taxon>
        <taxon>Legionella</taxon>
    </lineage>
</organism>
<dbReference type="InterPro" id="IPR013785">
    <property type="entry name" value="Aldolase_TIM"/>
</dbReference>
<dbReference type="GO" id="GO:0051607">
    <property type="term" value="P:defense response to virus"/>
    <property type="evidence" value="ECO:0007669"/>
    <property type="project" value="UniProtKB-KW"/>
</dbReference>
<evidence type="ECO:0000256" key="4">
    <source>
        <dbReference type="ARBA" id="ARBA00022723"/>
    </source>
</evidence>
<protein>
    <recommendedName>
        <fullName evidence="8">S-adenosylmethionine-dependent nucleotide dehydratase</fullName>
    </recommendedName>
</protein>
<dbReference type="Proteomes" id="UP000054703">
    <property type="component" value="Unassembled WGS sequence"/>
</dbReference>
<proteinExistence type="predicted"/>
<dbReference type="InterPro" id="IPR058240">
    <property type="entry name" value="rSAM_sf"/>
</dbReference>
<keyword evidence="11" id="KW-1185">Reference proteome</keyword>
<evidence type="ECO:0000313" key="11">
    <source>
        <dbReference type="Proteomes" id="UP000054703"/>
    </source>
</evidence>
<comment type="cofactor">
    <cofactor evidence="1">
        <name>[4Fe-4S] cluster</name>
        <dbReference type="ChEBI" id="CHEBI:49883"/>
    </cofactor>
</comment>
<keyword evidence="2" id="KW-0004">4Fe-4S</keyword>
<dbReference type="EMBL" id="LNYU01000051">
    <property type="protein sequence ID" value="KTD59884.1"/>
    <property type="molecule type" value="Genomic_DNA"/>
</dbReference>
<evidence type="ECO:0000256" key="2">
    <source>
        <dbReference type="ARBA" id="ARBA00022485"/>
    </source>
</evidence>
<dbReference type="GO" id="GO:0046872">
    <property type="term" value="F:metal ion binding"/>
    <property type="evidence" value="ECO:0007669"/>
    <property type="project" value="UniProtKB-KW"/>
</dbReference>
<gene>
    <name evidence="10" type="ORF">Lsan_2140</name>
</gene>
<dbReference type="STRING" id="45074.Lsan_2140"/>
<evidence type="ECO:0000256" key="5">
    <source>
        <dbReference type="ARBA" id="ARBA00023004"/>
    </source>
</evidence>
<evidence type="ECO:0000259" key="9">
    <source>
        <dbReference type="PROSITE" id="PS51918"/>
    </source>
</evidence>
<evidence type="ECO:0000256" key="7">
    <source>
        <dbReference type="ARBA" id="ARBA00023118"/>
    </source>
</evidence>
<sequence length="313" mass="36501">MERYEFSEILVNYHLNEVCNYNCRYCFSKWEIPEKLKREQDITARLAVLKELQRFFYRTDNNNPMRELMSWNKVRINFSGGEPMLIHKIDEIIKEAHQLGFKPSLVTNGSLLNTNNLLKLAPYLVKLGISLDSPNLETLQKIGRMTKSGKTYSTQSILASVKRAREINSNIIIKINTIVNVLNKDEDFSSLIDSIQPDEWSAIQVLDFFDKDSAISIEEFNRFIDFHRQRYPHLLFSENNEDYSASFLMISPENNFFSNRGQFEGKGYKHSEPIHIVGAEKALAQIDFDYAKYIQRHKGKHILYDLPIAHGYT</sequence>
<dbReference type="NCBIfam" id="NF038283">
    <property type="entry name" value="viperin_w_prok"/>
    <property type="match status" value="1"/>
</dbReference>